<keyword evidence="3" id="KW-1185">Reference proteome</keyword>
<organism evidence="2">
    <name type="scientific">Oppiella nova</name>
    <dbReference type="NCBI Taxonomy" id="334625"/>
    <lineage>
        <taxon>Eukaryota</taxon>
        <taxon>Metazoa</taxon>
        <taxon>Ecdysozoa</taxon>
        <taxon>Arthropoda</taxon>
        <taxon>Chelicerata</taxon>
        <taxon>Arachnida</taxon>
        <taxon>Acari</taxon>
        <taxon>Acariformes</taxon>
        <taxon>Sarcoptiformes</taxon>
        <taxon>Oribatida</taxon>
        <taxon>Brachypylina</taxon>
        <taxon>Oppioidea</taxon>
        <taxon>Oppiidae</taxon>
        <taxon>Oppiella</taxon>
    </lineage>
</organism>
<evidence type="ECO:0000256" key="1">
    <source>
        <dbReference type="ARBA" id="ARBA00023002"/>
    </source>
</evidence>
<sequence>GSSSGIGEGIALKLSSLGANVVITGRDDQRIQSVVKKCESLSNQKALGVRADIMVDTDVKNLVEKTIAEFGKIDILVNNAGILTSAKFGEPGYLESYDKMMNTNVRSIQVLTQSVVPYLESTKGNIINISSVAALKPSGRDMAYCMAKSALDMFTKCLALELGPKGVRVNSVNPAAIRTPIWETLTGNKDFVNTSEKQCQDNYPLRRIGEPEDVSEAVAYLCSPVASFITGAILPVDGGSLRASMPAR</sequence>
<dbReference type="Proteomes" id="UP000728032">
    <property type="component" value="Unassembled WGS sequence"/>
</dbReference>
<dbReference type="GO" id="GO:0016491">
    <property type="term" value="F:oxidoreductase activity"/>
    <property type="evidence" value="ECO:0007669"/>
    <property type="project" value="UniProtKB-KW"/>
</dbReference>
<dbReference type="NCBIfam" id="NF005559">
    <property type="entry name" value="PRK07231.1"/>
    <property type="match status" value="1"/>
</dbReference>
<dbReference type="PRINTS" id="PR00081">
    <property type="entry name" value="GDHRDH"/>
</dbReference>
<dbReference type="PANTHER" id="PTHR43975">
    <property type="entry name" value="ZGC:101858"/>
    <property type="match status" value="1"/>
</dbReference>
<dbReference type="InterPro" id="IPR036291">
    <property type="entry name" value="NAD(P)-bd_dom_sf"/>
</dbReference>
<keyword evidence="1" id="KW-0560">Oxidoreductase</keyword>
<dbReference type="EMBL" id="OC947595">
    <property type="protein sequence ID" value="CAD7663485.1"/>
    <property type="molecule type" value="Genomic_DNA"/>
</dbReference>
<dbReference type="FunFam" id="3.40.50.720:FF:000084">
    <property type="entry name" value="Short-chain dehydrogenase reductase"/>
    <property type="match status" value="1"/>
</dbReference>
<feature type="non-terminal residue" evidence="2">
    <location>
        <position position="248"/>
    </location>
</feature>
<dbReference type="Pfam" id="PF13561">
    <property type="entry name" value="adh_short_C2"/>
    <property type="match status" value="1"/>
</dbReference>
<dbReference type="Gene3D" id="3.40.50.720">
    <property type="entry name" value="NAD(P)-binding Rossmann-like Domain"/>
    <property type="match status" value="1"/>
</dbReference>
<proteinExistence type="predicted"/>
<evidence type="ECO:0000313" key="2">
    <source>
        <dbReference type="EMBL" id="CAD7663485.1"/>
    </source>
</evidence>
<dbReference type="InterPro" id="IPR020904">
    <property type="entry name" value="Sc_DH/Rdtase_CS"/>
</dbReference>
<dbReference type="EMBL" id="CAJPVJ010032770">
    <property type="protein sequence ID" value="CAG2180622.1"/>
    <property type="molecule type" value="Genomic_DNA"/>
</dbReference>
<evidence type="ECO:0000313" key="3">
    <source>
        <dbReference type="Proteomes" id="UP000728032"/>
    </source>
</evidence>
<accession>A0A7R9MN97</accession>
<name>A0A7R9MN97_9ACAR</name>
<dbReference type="PANTHER" id="PTHR43975:SF2">
    <property type="entry name" value="EG:BACR7A4.14 PROTEIN-RELATED"/>
    <property type="match status" value="1"/>
</dbReference>
<gene>
    <name evidence="2" type="ORF">ONB1V03_LOCUS20043</name>
</gene>
<protein>
    <submittedName>
        <fullName evidence="2">Uncharacterized protein</fullName>
    </submittedName>
</protein>
<dbReference type="PRINTS" id="PR00080">
    <property type="entry name" value="SDRFAMILY"/>
</dbReference>
<dbReference type="PROSITE" id="PS00061">
    <property type="entry name" value="ADH_SHORT"/>
    <property type="match status" value="1"/>
</dbReference>
<dbReference type="AlphaFoldDB" id="A0A7R9MN97"/>
<reference evidence="2" key="1">
    <citation type="submission" date="2020-11" db="EMBL/GenBank/DDBJ databases">
        <authorList>
            <person name="Tran Van P."/>
        </authorList>
    </citation>
    <scope>NUCLEOTIDE SEQUENCE</scope>
</reference>
<dbReference type="SUPFAM" id="SSF51735">
    <property type="entry name" value="NAD(P)-binding Rossmann-fold domains"/>
    <property type="match status" value="1"/>
</dbReference>
<dbReference type="InterPro" id="IPR002347">
    <property type="entry name" value="SDR_fam"/>
</dbReference>
<dbReference type="OrthoDB" id="47007at2759"/>